<dbReference type="RefSeq" id="XP_006812028.1">
    <property type="nucleotide sequence ID" value="XM_006811965.1"/>
</dbReference>
<keyword evidence="6" id="KW-0675">Receptor</keyword>
<dbReference type="Gene3D" id="1.20.1070.10">
    <property type="entry name" value="Rhodopsin 7-helix transmembrane proteins"/>
    <property type="match status" value="1"/>
</dbReference>
<dbReference type="SUPFAM" id="SSF81321">
    <property type="entry name" value="Family A G protein-coupled receptor-like"/>
    <property type="match status" value="1"/>
</dbReference>
<name>A0ABM0LW87_SACKO</name>
<comment type="subcellular location">
    <subcellularLocation>
        <location evidence="1">Membrane</location>
        <topology evidence="1">Multi-pass membrane protein</topology>
    </subcellularLocation>
</comment>
<feature type="transmembrane region" description="Helical" evidence="9">
    <location>
        <begin position="6"/>
        <end position="27"/>
    </location>
</feature>
<feature type="compositionally biased region" description="Basic and acidic residues" evidence="8">
    <location>
        <begin position="242"/>
        <end position="259"/>
    </location>
</feature>
<evidence type="ECO:0000256" key="6">
    <source>
        <dbReference type="ARBA" id="ARBA00023170"/>
    </source>
</evidence>
<evidence type="ECO:0000256" key="3">
    <source>
        <dbReference type="ARBA" id="ARBA00022989"/>
    </source>
</evidence>
<sequence length="348" mass="39820">MYAYLYMIAVLNVVLLVIGFFGNILVLRVYLAKTLRTSTMYFIIGLAAVDLSACVVVMPFNVYVSLRKYYFDSDVACKLLMWASFVLVNESVAITALIAVDRYLSVCRPFTRYISPYRAKIMTIATFLASILLNLPVYFIFGTSEYELGKRCGLLADTTGSWKYMFLAYFFIMFMILLLVTVILYTKVYKEVERRTRVSHSSNDTLNTISGQSVYTNTEDNTRRCSLNAATAVTECSTTESGKPERVTNDRPTDVGTHRPDLNRRIMNSTAKMLLLATIVFIVTWVPHWIIRFLPSSLINEGDSFGFICMKFIEYMFVVNNAVNPVIYCFVNKRFREDCKRALRRGCN</sequence>
<dbReference type="PANTHER" id="PTHR24238:SF47">
    <property type="entry name" value="ECDYSTEROIDS_DOPAMINE RECEPTOR-RELATED"/>
    <property type="match status" value="1"/>
</dbReference>
<organism evidence="11 12">
    <name type="scientific">Saccoglossus kowalevskii</name>
    <name type="common">Acorn worm</name>
    <dbReference type="NCBI Taxonomy" id="10224"/>
    <lineage>
        <taxon>Eukaryota</taxon>
        <taxon>Metazoa</taxon>
        <taxon>Hemichordata</taxon>
        <taxon>Enteropneusta</taxon>
        <taxon>Harrimaniidae</taxon>
        <taxon>Saccoglossus</taxon>
    </lineage>
</organism>
<dbReference type="InterPro" id="IPR017452">
    <property type="entry name" value="GPCR_Rhodpsn_7TM"/>
</dbReference>
<evidence type="ECO:0000259" key="10">
    <source>
        <dbReference type="PROSITE" id="PS50262"/>
    </source>
</evidence>
<dbReference type="PROSITE" id="PS50262">
    <property type="entry name" value="G_PROTEIN_RECEP_F1_2"/>
    <property type="match status" value="1"/>
</dbReference>
<keyword evidence="3 9" id="KW-1133">Transmembrane helix</keyword>
<feature type="transmembrane region" description="Helical" evidence="9">
    <location>
        <begin position="80"/>
        <end position="100"/>
    </location>
</feature>
<keyword evidence="5 9" id="KW-0472">Membrane</keyword>
<dbReference type="PRINTS" id="PR00237">
    <property type="entry name" value="GPCRRHODOPSN"/>
</dbReference>
<feature type="transmembrane region" description="Helical" evidence="9">
    <location>
        <begin position="273"/>
        <end position="292"/>
    </location>
</feature>
<proteinExistence type="predicted"/>
<keyword evidence="7" id="KW-0807">Transducer</keyword>
<feature type="transmembrane region" description="Helical" evidence="9">
    <location>
        <begin position="312"/>
        <end position="331"/>
    </location>
</feature>
<evidence type="ECO:0000256" key="4">
    <source>
        <dbReference type="ARBA" id="ARBA00023040"/>
    </source>
</evidence>
<evidence type="ECO:0000313" key="11">
    <source>
        <dbReference type="Proteomes" id="UP000694865"/>
    </source>
</evidence>
<feature type="transmembrane region" description="Helical" evidence="9">
    <location>
        <begin position="161"/>
        <end position="185"/>
    </location>
</feature>
<evidence type="ECO:0000256" key="9">
    <source>
        <dbReference type="SAM" id="Phobius"/>
    </source>
</evidence>
<dbReference type="Proteomes" id="UP000694865">
    <property type="component" value="Unplaced"/>
</dbReference>
<accession>A0ABM0LW87</accession>
<reference evidence="12" key="1">
    <citation type="submission" date="2025-08" db="UniProtKB">
        <authorList>
            <consortium name="RefSeq"/>
        </authorList>
    </citation>
    <scope>IDENTIFICATION</scope>
    <source>
        <tissue evidence="12">Testes</tissue>
    </source>
</reference>
<feature type="domain" description="G-protein coupled receptors family 1 profile" evidence="10">
    <location>
        <begin position="22"/>
        <end position="328"/>
    </location>
</feature>
<evidence type="ECO:0000313" key="12">
    <source>
        <dbReference type="RefSeq" id="XP_006812028.1"/>
    </source>
</evidence>
<dbReference type="PANTHER" id="PTHR24238">
    <property type="entry name" value="G-PROTEIN COUPLED RECEPTOR"/>
    <property type="match status" value="1"/>
</dbReference>
<protein>
    <submittedName>
        <fullName evidence="12">Cholecystokinin receptor-like</fullName>
    </submittedName>
</protein>
<dbReference type="Pfam" id="PF00001">
    <property type="entry name" value="7tm_1"/>
    <property type="match status" value="1"/>
</dbReference>
<dbReference type="InterPro" id="IPR000276">
    <property type="entry name" value="GPCR_Rhodpsn"/>
</dbReference>
<dbReference type="CDD" id="cd00637">
    <property type="entry name" value="7tm_classA_rhodopsin-like"/>
    <property type="match status" value="1"/>
</dbReference>
<evidence type="ECO:0000256" key="8">
    <source>
        <dbReference type="SAM" id="MobiDB-lite"/>
    </source>
</evidence>
<feature type="region of interest" description="Disordered" evidence="8">
    <location>
        <begin position="237"/>
        <end position="259"/>
    </location>
</feature>
<evidence type="ECO:0000256" key="5">
    <source>
        <dbReference type="ARBA" id="ARBA00023136"/>
    </source>
</evidence>
<keyword evidence="2 9" id="KW-0812">Transmembrane</keyword>
<evidence type="ECO:0000256" key="1">
    <source>
        <dbReference type="ARBA" id="ARBA00004141"/>
    </source>
</evidence>
<feature type="transmembrane region" description="Helical" evidence="9">
    <location>
        <begin position="39"/>
        <end position="60"/>
    </location>
</feature>
<keyword evidence="11" id="KW-1185">Reference proteome</keyword>
<evidence type="ECO:0000256" key="2">
    <source>
        <dbReference type="ARBA" id="ARBA00022692"/>
    </source>
</evidence>
<feature type="transmembrane region" description="Helical" evidence="9">
    <location>
        <begin position="121"/>
        <end position="141"/>
    </location>
</feature>
<keyword evidence="4" id="KW-0297">G-protein coupled receptor</keyword>
<gene>
    <name evidence="12" type="primary">LOC102810332</name>
</gene>
<evidence type="ECO:0000256" key="7">
    <source>
        <dbReference type="ARBA" id="ARBA00023224"/>
    </source>
</evidence>
<dbReference type="GeneID" id="102810332"/>